<keyword evidence="3" id="KW-0479">Metal-binding</keyword>
<evidence type="ECO:0000313" key="6">
    <source>
        <dbReference type="EMBL" id="GAA0875937.1"/>
    </source>
</evidence>
<dbReference type="InterPro" id="IPR019903">
    <property type="entry name" value="RIC_family"/>
</dbReference>
<organism evidence="6 7">
    <name type="scientific">Wandonia haliotis</name>
    <dbReference type="NCBI Taxonomy" id="574963"/>
    <lineage>
        <taxon>Bacteria</taxon>
        <taxon>Pseudomonadati</taxon>
        <taxon>Bacteroidota</taxon>
        <taxon>Flavobacteriia</taxon>
        <taxon>Flavobacteriales</taxon>
        <taxon>Crocinitomicaceae</taxon>
        <taxon>Wandonia</taxon>
    </lineage>
</organism>
<dbReference type="RefSeq" id="WP_343787922.1">
    <property type="nucleotide sequence ID" value="NZ_BAAAFH010000011.1"/>
</dbReference>
<name>A0ABP3Y4P7_9FLAO</name>
<evidence type="ECO:0000256" key="2">
    <source>
        <dbReference type="ARBA" id="ARBA00022490"/>
    </source>
</evidence>
<evidence type="ECO:0000259" key="5">
    <source>
        <dbReference type="Pfam" id="PF01814"/>
    </source>
</evidence>
<dbReference type="Gene3D" id="1.10.3910.10">
    <property type="entry name" value="SP0561-like"/>
    <property type="match status" value="1"/>
</dbReference>
<evidence type="ECO:0000256" key="1">
    <source>
        <dbReference type="ARBA" id="ARBA00004496"/>
    </source>
</evidence>
<dbReference type="PANTHER" id="PTHR36438:SF1">
    <property type="entry name" value="IRON-SULFUR CLUSTER REPAIR PROTEIN YTFE"/>
    <property type="match status" value="1"/>
</dbReference>
<dbReference type="EMBL" id="BAAAFH010000011">
    <property type="protein sequence ID" value="GAA0875937.1"/>
    <property type="molecule type" value="Genomic_DNA"/>
</dbReference>
<dbReference type="PANTHER" id="PTHR36438">
    <property type="entry name" value="IRON-SULFUR CLUSTER REPAIR PROTEIN YTFE"/>
    <property type="match status" value="1"/>
</dbReference>
<gene>
    <name evidence="6" type="primary">ric</name>
    <name evidence="6" type="ORF">GCM10009118_23460</name>
</gene>
<evidence type="ECO:0000313" key="7">
    <source>
        <dbReference type="Proteomes" id="UP001501126"/>
    </source>
</evidence>
<sequence>MKNITKESTIGQIVADNNQTASVFKKYAIDFCCNGNRSIQEACLKTDISVEKLLDELNVVTPTTGLTSEYASWPVDLLVDYILKKHHRYVEEKITEILPHLEKIVRVHGKQHPELYKVQQLFSDAAGELTKHLKKEELILFPFIQKMVFALENNQPIPSPHFQTVENPIQMMHHEHNNEGERFRQISNLTNTYTPPEDACTTFRLTYSLLQEFENDLHQHIHLENNILFPKAQQMETALRQKDLL</sequence>
<dbReference type="Pfam" id="PF04405">
    <property type="entry name" value="ScdA_N"/>
    <property type="match status" value="1"/>
</dbReference>
<dbReference type="Gene3D" id="1.20.120.520">
    <property type="entry name" value="nmb1532 protein domain like"/>
    <property type="match status" value="1"/>
</dbReference>
<keyword evidence="7" id="KW-1185">Reference proteome</keyword>
<comment type="subcellular location">
    <subcellularLocation>
        <location evidence="1">Cytoplasm</location>
    </subcellularLocation>
</comment>
<reference evidence="7" key="1">
    <citation type="journal article" date="2019" name="Int. J. Syst. Evol. Microbiol.">
        <title>The Global Catalogue of Microorganisms (GCM) 10K type strain sequencing project: providing services to taxonomists for standard genome sequencing and annotation.</title>
        <authorList>
            <consortium name="The Broad Institute Genomics Platform"/>
            <consortium name="The Broad Institute Genome Sequencing Center for Infectious Disease"/>
            <person name="Wu L."/>
            <person name="Ma J."/>
        </authorList>
    </citation>
    <scope>NUCLEOTIDE SEQUENCE [LARGE SCALE GENOMIC DNA]</scope>
    <source>
        <strain evidence="7">JCM 16083</strain>
    </source>
</reference>
<protein>
    <submittedName>
        <fullName evidence="6">Iron-sulfur cluster repair di-iron protein</fullName>
    </submittedName>
</protein>
<dbReference type="Pfam" id="PF01814">
    <property type="entry name" value="Hemerythrin"/>
    <property type="match status" value="1"/>
</dbReference>
<proteinExistence type="predicted"/>
<feature type="domain" description="Hemerythrin-like" evidence="5">
    <location>
        <begin position="81"/>
        <end position="232"/>
    </location>
</feature>
<dbReference type="Proteomes" id="UP001501126">
    <property type="component" value="Unassembled WGS sequence"/>
</dbReference>
<keyword evidence="4" id="KW-0408">Iron</keyword>
<keyword evidence="2" id="KW-0963">Cytoplasm</keyword>
<comment type="caution">
    <text evidence="6">The sequence shown here is derived from an EMBL/GenBank/DDBJ whole genome shotgun (WGS) entry which is preliminary data.</text>
</comment>
<accession>A0ABP3Y4P7</accession>
<dbReference type="InterPro" id="IPR038062">
    <property type="entry name" value="ScdA-like_N_sf"/>
</dbReference>
<dbReference type="NCBIfam" id="TIGR03652">
    <property type="entry name" value="FeS_repair_RIC"/>
    <property type="match status" value="1"/>
</dbReference>
<evidence type="ECO:0000256" key="3">
    <source>
        <dbReference type="ARBA" id="ARBA00022723"/>
    </source>
</evidence>
<dbReference type="InterPro" id="IPR012312">
    <property type="entry name" value="Hemerythrin-like"/>
</dbReference>
<evidence type="ECO:0000256" key="4">
    <source>
        <dbReference type="ARBA" id="ARBA00023004"/>
    </source>
</evidence>